<keyword evidence="3" id="KW-1185">Reference proteome</keyword>
<dbReference type="Proteomes" id="UP000299102">
    <property type="component" value="Unassembled WGS sequence"/>
</dbReference>
<dbReference type="EMBL" id="BGZK01001392">
    <property type="protein sequence ID" value="GBP78903.1"/>
    <property type="molecule type" value="Genomic_DNA"/>
</dbReference>
<keyword evidence="1" id="KW-0472">Membrane</keyword>
<evidence type="ECO:0000313" key="3">
    <source>
        <dbReference type="Proteomes" id="UP000299102"/>
    </source>
</evidence>
<keyword evidence="1" id="KW-1133">Transmembrane helix</keyword>
<feature type="transmembrane region" description="Helical" evidence="1">
    <location>
        <begin position="212"/>
        <end position="238"/>
    </location>
</feature>
<feature type="transmembrane region" description="Helical" evidence="1">
    <location>
        <begin position="157"/>
        <end position="178"/>
    </location>
</feature>
<reference evidence="2 3" key="1">
    <citation type="journal article" date="2019" name="Commun. Biol.">
        <title>The bagworm genome reveals a unique fibroin gene that provides high tensile strength.</title>
        <authorList>
            <person name="Kono N."/>
            <person name="Nakamura H."/>
            <person name="Ohtoshi R."/>
            <person name="Tomita M."/>
            <person name="Numata K."/>
            <person name="Arakawa K."/>
        </authorList>
    </citation>
    <scope>NUCLEOTIDE SEQUENCE [LARGE SCALE GENOMIC DNA]</scope>
</reference>
<comment type="caution">
    <text evidence="2">The sequence shown here is derived from an EMBL/GenBank/DDBJ whole genome shotgun (WGS) entry which is preliminary data.</text>
</comment>
<organism evidence="2 3">
    <name type="scientific">Eumeta variegata</name>
    <name type="common">Bagworm moth</name>
    <name type="synonym">Eumeta japonica</name>
    <dbReference type="NCBI Taxonomy" id="151549"/>
    <lineage>
        <taxon>Eukaryota</taxon>
        <taxon>Metazoa</taxon>
        <taxon>Ecdysozoa</taxon>
        <taxon>Arthropoda</taxon>
        <taxon>Hexapoda</taxon>
        <taxon>Insecta</taxon>
        <taxon>Pterygota</taxon>
        <taxon>Neoptera</taxon>
        <taxon>Endopterygota</taxon>
        <taxon>Lepidoptera</taxon>
        <taxon>Glossata</taxon>
        <taxon>Ditrysia</taxon>
        <taxon>Tineoidea</taxon>
        <taxon>Psychidae</taxon>
        <taxon>Oiketicinae</taxon>
        <taxon>Eumeta</taxon>
    </lineage>
</organism>
<dbReference type="AlphaFoldDB" id="A0A4C1YVA4"/>
<proteinExistence type="predicted"/>
<name>A0A4C1YVA4_EUMVA</name>
<gene>
    <name evidence="2" type="ORF">EVAR_55942_1</name>
</gene>
<evidence type="ECO:0000256" key="1">
    <source>
        <dbReference type="SAM" id="Phobius"/>
    </source>
</evidence>
<evidence type="ECO:0000313" key="2">
    <source>
        <dbReference type="EMBL" id="GBP78903.1"/>
    </source>
</evidence>
<dbReference type="OrthoDB" id="10023262at2759"/>
<accession>A0A4C1YVA4</accession>
<feature type="transmembrane region" description="Helical" evidence="1">
    <location>
        <begin position="185"/>
        <end position="206"/>
    </location>
</feature>
<sequence>MEIPIKKKSYSQKYRKEWEDDLDFKGWLAPVQGNDLKVQENHLNPYATLGYAFETSARKLNLNEDVTNIVKQRQLRVKSWCYRIHTYDMRSTQCTKCTRFLCCIPLDEAVTALGYFHASLAIASILAVLREIVTSWHSFMTARFYGSTYDLIHIRDMALFLLPLGLSVTLAIFLIIGIRKRRPGYMLAYIMLGVLEVLGLAIYWLVRGSTDSYYFVYEGGVEMVLVFFAYSLCLGAVYSSYRNMKLKEAHGNTYGLLQENAYGGVKNNVYCIDFLHVQK</sequence>
<feature type="transmembrane region" description="Helical" evidence="1">
    <location>
        <begin position="115"/>
        <end position="137"/>
    </location>
</feature>
<protein>
    <submittedName>
        <fullName evidence="2">Uncharacterized protein</fullName>
    </submittedName>
</protein>
<keyword evidence="1" id="KW-0812">Transmembrane</keyword>